<keyword evidence="5" id="KW-0408">Iron</keyword>
<dbReference type="SUPFAM" id="SSF56014">
    <property type="entry name" value="Nitrite and sulphite reductase 4Fe-4S domain-like"/>
    <property type="match status" value="2"/>
</dbReference>
<evidence type="ECO:0000256" key="5">
    <source>
        <dbReference type="ARBA" id="ARBA00023004"/>
    </source>
</evidence>
<keyword evidence="6" id="KW-0411">Iron-sulfur</keyword>
<dbReference type="GO" id="GO:0046872">
    <property type="term" value="F:metal ion binding"/>
    <property type="evidence" value="ECO:0007669"/>
    <property type="project" value="UniProtKB-KW"/>
</dbReference>
<evidence type="ECO:0000313" key="9">
    <source>
        <dbReference type="EMBL" id="CAB4881327.1"/>
    </source>
</evidence>
<evidence type="ECO:0000256" key="3">
    <source>
        <dbReference type="ARBA" id="ARBA00022723"/>
    </source>
</evidence>
<keyword evidence="1" id="KW-0004">4Fe-4S</keyword>
<dbReference type="AlphaFoldDB" id="A0A6J7EDI9"/>
<dbReference type="InterPro" id="IPR005117">
    <property type="entry name" value="NiRdtase/SiRdtase_haem-b_fer"/>
</dbReference>
<evidence type="ECO:0000259" key="7">
    <source>
        <dbReference type="Pfam" id="PF01077"/>
    </source>
</evidence>
<dbReference type="InterPro" id="IPR006066">
    <property type="entry name" value="NO2/SO3_Rdtase_FeS/sirohaem_BS"/>
</dbReference>
<evidence type="ECO:0000256" key="1">
    <source>
        <dbReference type="ARBA" id="ARBA00022485"/>
    </source>
</evidence>
<evidence type="ECO:0000256" key="6">
    <source>
        <dbReference type="ARBA" id="ARBA00023014"/>
    </source>
</evidence>
<protein>
    <submittedName>
        <fullName evidence="9">Unannotated protein</fullName>
    </submittedName>
</protein>
<dbReference type="EMBL" id="CAFBLP010000036">
    <property type="protein sequence ID" value="CAB4881327.1"/>
    <property type="molecule type" value="Genomic_DNA"/>
</dbReference>
<dbReference type="GO" id="GO:0051539">
    <property type="term" value="F:4 iron, 4 sulfur cluster binding"/>
    <property type="evidence" value="ECO:0007669"/>
    <property type="project" value="UniProtKB-KW"/>
</dbReference>
<dbReference type="PRINTS" id="PR00397">
    <property type="entry name" value="SIROHAEM"/>
</dbReference>
<feature type="domain" description="Nitrite/Sulfite reductase ferredoxin-like" evidence="8">
    <location>
        <begin position="358"/>
        <end position="406"/>
    </location>
</feature>
<feature type="domain" description="Nitrite/sulphite reductase 4Fe-4S" evidence="7">
    <location>
        <begin position="418"/>
        <end position="553"/>
    </location>
</feature>
<dbReference type="InterPro" id="IPR036136">
    <property type="entry name" value="Nit/Sulf_reduc_fer-like_dom_sf"/>
</dbReference>
<reference evidence="9" key="1">
    <citation type="submission" date="2020-05" db="EMBL/GenBank/DDBJ databases">
        <authorList>
            <person name="Chiriac C."/>
            <person name="Salcher M."/>
            <person name="Ghai R."/>
            <person name="Kavagutti S V."/>
        </authorList>
    </citation>
    <scope>NUCLEOTIDE SEQUENCE</scope>
</reference>
<feature type="domain" description="Nitrite/Sulfite reductase ferredoxin-like" evidence="8">
    <location>
        <begin position="51"/>
        <end position="118"/>
    </location>
</feature>
<feature type="domain" description="Nitrite/sulphite reductase 4Fe-4S" evidence="7">
    <location>
        <begin position="127"/>
        <end position="280"/>
    </location>
</feature>
<dbReference type="Gene3D" id="3.30.413.10">
    <property type="entry name" value="Sulfite Reductase Hemoprotein, domain 1"/>
    <property type="match status" value="2"/>
</dbReference>
<proteinExistence type="predicted"/>
<dbReference type="PANTHER" id="PTHR32439">
    <property type="entry name" value="FERREDOXIN--NITRITE REDUCTASE, CHLOROPLASTIC"/>
    <property type="match status" value="1"/>
</dbReference>
<dbReference type="PROSITE" id="PS00365">
    <property type="entry name" value="NIR_SIR"/>
    <property type="match status" value="2"/>
</dbReference>
<dbReference type="GO" id="GO:0020037">
    <property type="term" value="F:heme binding"/>
    <property type="evidence" value="ECO:0007669"/>
    <property type="project" value="InterPro"/>
</dbReference>
<dbReference type="PANTHER" id="PTHR32439:SF9">
    <property type="entry name" value="BLR3264 PROTEIN"/>
    <property type="match status" value="1"/>
</dbReference>
<evidence type="ECO:0000256" key="2">
    <source>
        <dbReference type="ARBA" id="ARBA00022617"/>
    </source>
</evidence>
<evidence type="ECO:0000259" key="8">
    <source>
        <dbReference type="Pfam" id="PF03460"/>
    </source>
</evidence>
<dbReference type="GO" id="GO:0016491">
    <property type="term" value="F:oxidoreductase activity"/>
    <property type="evidence" value="ECO:0007669"/>
    <property type="project" value="UniProtKB-KW"/>
</dbReference>
<dbReference type="Pfam" id="PF03460">
    <property type="entry name" value="NIR_SIR_ferr"/>
    <property type="match status" value="2"/>
</dbReference>
<name>A0A6J7EDI9_9ZZZZ</name>
<keyword evidence="2" id="KW-0349">Heme</keyword>
<dbReference type="InterPro" id="IPR045854">
    <property type="entry name" value="NO2/SO3_Rdtase_4Fe4S_sf"/>
</dbReference>
<keyword evidence="3" id="KW-0479">Metal-binding</keyword>
<organism evidence="9">
    <name type="scientific">freshwater metagenome</name>
    <dbReference type="NCBI Taxonomy" id="449393"/>
    <lineage>
        <taxon>unclassified sequences</taxon>
        <taxon>metagenomes</taxon>
        <taxon>ecological metagenomes</taxon>
    </lineage>
</organism>
<dbReference type="InterPro" id="IPR006067">
    <property type="entry name" value="NO2/SO3_Rdtase_4Fe4S_dom"/>
</dbReference>
<keyword evidence="4" id="KW-0560">Oxidoreductase</keyword>
<evidence type="ECO:0000256" key="4">
    <source>
        <dbReference type="ARBA" id="ARBA00023002"/>
    </source>
</evidence>
<gene>
    <name evidence="9" type="ORF">UFOPK3376_01560</name>
</gene>
<sequence length="596" mass="64869">MGVTPIVAAPRDLDAEQQRDIERFERAITQYLAGEIGEDVFRVMRLNNGVYGQRQGGTNQMVRIKLPAGTITPEQMEMMGFLAENFSRGWGHITTRQNVQVHYVELTRVPELMRHLASVGLTSREACGDTVRNVMACHLAGACPHEHLDVTAWAEATFRHFVRNPLGQRLPRKFKVNFSGCSTDCGQAMFNDVGVIATTRTLENGDTEAGFRIYIAGGLGATPHPALALEEFTTREDLLPTIEAALRVFEQTGNRDNKLRARMKWVVDQLGIDEVRRRVLKVRHTLPASSSWPGGIPEEVVKAGDAPAGRSSTVEASQVGQGVQVALTPRDPYQRWVATSVIRGAANGSVSAVAYATLGDLTTAQFRALASVQRELGSDVRLSNRQNVVFRGLTEEQLPVLYSRLETIGMARPGAELARDVVACPGADTCNIAVTQSRGLAKAIGERLEEEGLAEVGGVRINISGCTNSCGQHHASDIGFFGAERRAHGRAAPGYQMLLGGYVGQEQIHFGEKALRLPAKAAPEAAVRVVRRFSEERVAGEAFRTWMDRVGGAAAVAEQLKELDFFPTPEEAPDFYADFDETGPFVAEVGDSECAV</sequence>
<dbReference type="Pfam" id="PF01077">
    <property type="entry name" value="NIR_SIR"/>
    <property type="match status" value="2"/>
</dbReference>
<dbReference type="SUPFAM" id="SSF55124">
    <property type="entry name" value="Nitrite/Sulfite reductase N-terminal domain-like"/>
    <property type="match status" value="2"/>
</dbReference>
<accession>A0A6J7EDI9</accession>
<dbReference type="InterPro" id="IPR051329">
    <property type="entry name" value="NIR_SIR_4Fe-4S"/>
</dbReference>